<sequence>MKKNGDLTPCLAVFTCRGRDRILSEGGSQAWRISSKHVATMDYIVCVQNRNLDWGNASHPHGTAFLIGRISAVQTLPPNSKGIIRKIIKISEYCDLDVPNVWPGDRNPIAYMTLADFGIRLADLEFRLLPVLSEQEAGNESRLEILETPDDTDQDEDAPNDDVLPLTIDQAKRGLASGLGVSIGSIEIVIRA</sequence>
<geneLocation type="plasmid" evidence="2">
    <name>pH1NP1</name>
</geneLocation>
<evidence type="ECO:0000256" key="1">
    <source>
        <dbReference type="SAM" id="MobiDB-lite"/>
    </source>
</evidence>
<dbReference type="AlphaFoldDB" id="A0A2S1FI59"/>
<accession>A0A2S1FI59</accession>
<gene>
    <name evidence="2" type="ORF">pH1NP1_p010</name>
</gene>
<dbReference type="EMBL" id="MG869619">
    <property type="protein sequence ID" value="AWD72188.1"/>
    <property type="molecule type" value="Genomic_DNA"/>
</dbReference>
<evidence type="ECO:0000313" key="2">
    <source>
        <dbReference type="EMBL" id="AWD72188.1"/>
    </source>
</evidence>
<keyword evidence="2" id="KW-0614">Plasmid</keyword>
<dbReference type="RefSeq" id="WP_181375204.1">
    <property type="nucleotide sequence ID" value="NZ_MG869619.1"/>
</dbReference>
<feature type="compositionally biased region" description="Acidic residues" evidence="1">
    <location>
        <begin position="147"/>
        <end position="160"/>
    </location>
</feature>
<organism evidence="2">
    <name type="scientific">Polaromonas sp. H1N</name>
    <dbReference type="NCBI Taxonomy" id="1840283"/>
    <lineage>
        <taxon>Bacteria</taxon>
        <taxon>Pseudomonadati</taxon>
        <taxon>Pseudomonadota</taxon>
        <taxon>Betaproteobacteria</taxon>
        <taxon>Burkholderiales</taxon>
        <taxon>Comamonadaceae</taxon>
        <taxon>Polaromonas</taxon>
    </lineage>
</organism>
<feature type="region of interest" description="Disordered" evidence="1">
    <location>
        <begin position="140"/>
        <end position="163"/>
    </location>
</feature>
<name>A0A2S1FI59_9BURK</name>
<protein>
    <submittedName>
        <fullName evidence="2">Uncharacterized protein</fullName>
    </submittedName>
</protein>
<reference evidence="2" key="1">
    <citation type="submission" date="2018-01" db="EMBL/GenBank/DDBJ databases">
        <title>Plasmids of psychrophilic Polaromonas spp. isolated from Arctic and Antarctic glaciers.</title>
        <authorList>
            <person name="Dziewit L."/>
            <person name="Ciok A."/>
        </authorList>
    </citation>
    <scope>NUCLEOTIDE SEQUENCE</scope>
    <source>
        <plasmid evidence="2">pH1NP1</plasmid>
    </source>
</reference>
<proteinExistence type="predicted"/>